<dbReference type="Proteomes" id="UP000009161">
    <property type="component" value="Segment"/>
</dbReference>
<protein>
    <submittedName>
        <fullName evidence="1">Uncharacterized protein</fullName>
    </submittedName>
</protein>
<dbReference type="EMBL" id="FJ870917">
    <property type="protein sequence ID" value="ACZ35797.1"/>
    <property type="molecule type" value="Genomic_DNA"/>
</dbReference>
<sequence length="80" mass="9228">MKNNNFFSRRFLMTVILLHKKGKYSTTTNCEPAHEVLLENGQRIKAEKVCWEENGKVTVFGNKVYVIKFGIATVVEEYDA</sequence>
<keyword evidence="2" id="KW-1185">Reference proteome</keyword>
<dbReference type="RefSeq" id="YP_003331417.1">
    <property type="nucleotide sequence ID" value="NC_013585.1"/>
</dbReference>
<dbReference type="OrthoDB" id="39919at10239"/>
<organism evidence="1 2">
    <name type="scientific">Betafusellovirus yellowstonense</name>
    <dbReference type="NCBI Taxonomy" id="693629"/>
    <lineage>
        <taxon>Viruses</taxon>
        <taxon>Viruses incertae sedis</taxon>
        <taxon>Fuselloviridae</taxon>
        <taxon>Betafusellovirus</taxon>
    </lineage>
</organism>
<dbReference type="KEGG" id="vg:8676775"/>
<dbReference type="GeneID" id="8676775"/>
<proteinExistence type="predicted"/>
<reference evidence="1 2" key="1">
    <citation type="journal article" date="2009" name="Environ. Microbiol.">
        <title>Four newly isolated fuselloviruses from extreme geothermal environments reveal unusual morphologies and a possible interviral recombination mechanism.</title>
        <authorList>
            <person name="Redder P."/>
            <person name="Peng X."/>
            <person name="Brugger K."/>
            <person name="Shah S.A."/>
            <person name="Roesch F."/>
            <person name="Greve B."/>
            <person name="She Q."/>
            <person name="Schleper C."/>
            <person name="Forterre P."/>
            <person name="Garrett R.A."/>
            <person name="Prangishvili D."/>
        </authorList>
    </citation>
    <scope>NUCLEOTIDE SEQUENCE [LARGE SCALE GENOMIC DNA]</scope>
</reference>
<evidence type="ECO:0000313" key="1">
    <source>
        <dbReference type="EMBL" id="ACZ35797.1"/>
    </source>
</evidence>
<accession>D1GF96</accession>
<evidence type="ECO:0000313" key="2">
    <source>
        <dbReference type="Proteomes" id="UP000009161"/>
    </source>
</evidence>
<name>D1GF96_9VIRU</name>